<dbReference type="AlphaFoldDB" id="A0A0W7TSB5"/>
<accession>A0A0W7TSB5</accession>
<name>A0A0W7TSB5_9FIRM</name>
<dbReference type="EMBL" id="LMUA01000007">
    <property type="protein sequence ID" value="KUE76730.1"/>
    <property type="molecule type" value="Genomic_DNA"/>
</dbReference>
<comment type="caution">
    <text evidence="1">The sequence shown here is derived from an EMBL/GenBank/DDBJ whole genome shotgun (WGS) entry which is preliminary data.</text>
</comment>
<reference evidence="1 2" key="1">
    <citation type="submission" date="2015-10" db="EMBL/GenBank/DDBJ databases">
        <title>A novel member of the family Ruminococcaceae isolated from human faeces.</title>
        <authorList>
            <person name="Shkoporov A.N."/>
            <person name="Chaplin A.V."/>
            <person name="Motuzova O.V."/>
            <person name="Kafarskaia L.I."/>
            <person name="Efimov B.A."/>
        </authorList>
    </citation>
    <scope>NUCLEOTIDE SEQUENCE [LARGE SCALE GENOMIC DNA]</scope>
    <source>
        <strain evidence="1 2">668</strain>
    </source>
</reference>
<sequence length="98" mass="11267">MRTGLSKKQKATNIYFNEADSMIEVCTYNTALKNRLTEYAGKYPSECRLVDDDGNGCLTFEVSKGRFGFKLTAPYDEQRRKAASELAKKNTERLRRQE</sequence>
<protein>
    <recommendedName>
        <fullName evidence="3">Molecular chaperone</fullName>
    </recommendedName>
</protein>
<evidence type="ECO:0008006" key="3">
    <source>
        <dbReference type="Google" id="ProtNLM"/>
    </source>
</evidence>
<evidence type="ECO:0000313" key="1">
    <source>
        <dbReference type="EMBL" id="KUE76730.1"/>
    </source>
</evidence>
<gene>
    <name evidence="1" type="ORF">ASJ35_06895</name>
</gene>
<organism evidence="1 2">
    <name type="scientific">Ruthenibacterium lactatiformans</name>
    <dbReference type="NCBI Taxonomy" id="1550024"/>
    <lineage>
        <taxon>Bacteria</taxon>
        <taxon>Bacillati</taxon>
        <taxon>Bacillota</taxon>
        <taxon>Clostridia</taxon>
        <taxon>Eubacteriales</taxon>
        <taxon>Oscillospiraceae</taxon>
        <taxon>Ruthenibacterium</taxon>
    </lineage>
</organism>
<proteinExistence type="predicted"/>
<dbReference type="Proteomes" id="UP000053433">
    <property type="component" value="Unassembled WGS sequence"/>
</dbReference>
<evidence type="ECO:0000313" key="2">
    <source>
        <dbReference type="Proteomes" id="UP000053433"/>
    </source>
</evidence>
<dbReference type="RefSeq" id="WP_058723073.1">
    <property type="nucleotide sequence ID" value="NZ_LMUA01000007.1"/>
</dbReference>